<comment type="function">
    <text evidence="14">Through its association with the EHMT1-EHMT2/G9A and PRC2/EED-EZH2 histone methyltransferase complexes may function in gene silencing, regulating repressive post-translational methylation of histone tails at promoters of target genes.</text>
</comment>
<dbReference type="GO" id="GO:0003677">
    <property type="term" value="F:DNA binding"/>
    <property type="evidence" value="ECO:0007669"/>
    <property type="project" value="UniProtKB-KW"/>
</dbReference>
<proteinExistence type="inferred from homology"/>
<dbReference type="EMBL" id="KE162301">
    <property type="protein sequence ID" value="EPQ07722.1"/>
    <property type="molecule type" value="Genomic_DNA"/>
</dbReference>
<feature type="region of interest" description="Disordered" evidence="17">
    <location>
        <begin position="214"/>
        <end position="263"/>
    </location>
</feature>
<evidence type="ECO:0000256" key="6">
    <source>
        <dbReference type="ARBA" id="ARBA00022771"/>
    </source>
</evidence>
<evidence type="ECO:0000256" key="11">
    <source>
        <dbReference type="ARBA" id="ARBA00023125"/>
    </source>
</evidence>
<accession>S7PHY0</accession>
<dbReference type="Pfam" id="PF07717">
    <property type="entry name" value="OB_NTP_bind"/>
    <property type="match status" value="1"/>
</dbReference>
<dbReference type="SUPFAM" id="SSF57667">
    <property type="entry name" value="beta-beta-alpha zinc fingers"/>
    <property type="match status" value="1"/>
</dbReference>
<keyword evidence="6 16" id="KW-0863">Zinc-finger</keyword>
<keyword evidence="8" id="KW-0832">Ubl conjugation</keyword>
<dbReference type="PANTHER" id="PTHR24406">
    <property type="entry name" value="TRANSCRIPTIONAL REPRESSOR CTCFL-RELATED"/>
    <property type="match status" value="1"/>
</dbReference>
<dbReference type="InterPro" id="IPR036236">
    <property type="entry name" value="Znf_C2H2_sf"/>
</dbReference>
<feature type="region of interest" description="Disordered" evidence="17">
    <location>
        <begin position="1184"/>
        <end position="1211"/>
    </location>
</feature>
<comment type="similarity">
    <text evidence="2">Belongs to the krueppel C2H2-type zinc-finger protein family.</text>
</comment>
<feature type="compositionally biased region" description="Polar residues" evidence="17">
    <location>
        <begin position="7"/>
        <end position="24"/>
    </location>
</feature>
<evidence type="ECO:0000256" key="9">
    <source>
        <dbReference type="ARBA" id="ARBA00022853"/>
    </source>
</evidence>
<sequence length="1211" mass="134595">MKDIGQQLLSSQVLDGHNSLTMSPRQPHANRATRPDRQEAQTALYQGSEAEAAMMTTATCVKCKTVHQIPLQDLKKGPGQSHKEDRYVCFQCSLGVAPPHFPFGNSDPSATHVGNKADTITSSGNNKFKVRNFKPGKYYCDKCRFSTKDPLQYRKHTLQHEEIKFICSHCSHISYTKGEFQRHLVKHTGIFPYRCEYCDYGAIRNDYIVKHRKRVHERAGGKRQPKAVAKPEPKRTSASKQNAELFKTSDPGTTLQSKLPDQLSRFSLQTNKDRARSITLVPESKEHQKDVVCIPNKGTLLEPNEVGVLENKSVEVEVLSPATEPVQPGMPLTVVAPAELVVPANCLAQLIDVKVVNGTQQLVLKLFPLEENNCLEAGGGDGGHSERRIKEKGSDEQGKMLPAEQTKSLTTEGRAGEPLGLDCLQSVQKQVKNVKWVQSYDVFMSNSSVYPCRESLLKSARVEDLQKKSHMYPHRTALPPVALKGHSPSSIVKNSVLCGLGTAPNPFPYKAAASFTEDGRHLHRDPQKFLPLAASPAAISFSGEKGFLPISKNDLESRSEISIPMRMVASTRKLKDNQTEEYKAVSNTGQISSHRESEYLHINITGEDRIRSQQPGDKPLELKNSERNNNSFNGPVISSVFSLSSGSQDVPEGVKWNSSTSKIKSIELLRRKIAQLIESCGKPSSLAANNAHRRSVGQASKVTSKSTPEGIQEINVSFTGTGYSTHTLSKPQDDSGISRQLTRQQIYPQFVEGSNGKTESQVTRKAHVATPVLIPKGAVLRVLNSSEDAHIIEATCEAPVSIPYSETQLIKPIPFCPVKQTDSDLQSSTSGSGPIDMSQNLDTSLRPKPRKESAVGSTIPKKTGPLHGQQGSSELSKQGKVPYRNLPINKNKTKQVNSSKKKSKIQADPGLCLKDPSIFQVTRQLRLIAVKPDQLIKCPRRNQPVIVLNHPDVDSPEVTNVMKVINKYKGNVLKVVLSERTRCQLGIRRHHVRLTYQNVEEANQIKRQMMLKMKLKKVHKNNYQVVDSLPDDSQCTFKCWFCGRLYEDQEEWMSHAPNNFVSPCYGPSAVELNGIQCVNPQEPLPPALGPPVEAVPGNDGVMLPRLSKTGLMPPFKIHHELFEEHPRWLLYHELVFTAKEFVRQVLEIESSWLLEVAPHYFKAKELEDPCSKKMPPKQASIEKSFFKEKGCKQHPASAPSSDTKHNPLNQP</sequence>
<feature type="compositionally biased region" description="Basic and acidic residues" evidence="17">
    <location>
        <begin position="383"/>
        <end position="398"/>
    </location>
</feature>
<reference evidence="19 20" key="1">
    <citation type="journal article" date="2013" name="Nat. Commun.">
        <title>Genome analysis reveals insights into physiology and longevity of the Brandt's bat Myotis brandtii.</title>
        <authorList>
            <person name="Seim I."/>
            <person name="Fang X."/>
            <person name="Xiong Z."/>
            <person name="Lobanov A.V."/>
            <person name="Huang Z."/>
            <person name="Ma S."/>
            <person name="Feng Y."/>
            <person name="Turanov A.A."/>
            <person name="Zhu Y."/>
            <person name="Lenz T.L."/>
            <person name="Gerashchenko M.V."/>
            <person name="Fan D."/>
            <person name="Hee Yim S."/>
            <person name="Yao X."/>
            <person name="Jordan D."/>
            <person name="Xiong Y."/>
            <person name="Ma Y."/>
            <person name="Lyapunov A.N."/>
            <person name="Chen G."/>
            <person name="Kulakova O.I."/>
            <person name="Sun Y."/>
            <person name="Lee S.G."/>
            <person name="Bronson R.T."/>
            <person name="Moskalev A.A."/>
            <person name="Sunyaev S.R."/>
            <person name="Zhang G."/>
            <person name="Krogh A."/>
            <person name="Wang J."/>
            <person name="Gladyshev V.N."/>
        </authorList>
    </citation>
    <scope>NUCLEOTIDE SEQUENCE [LARGE SCALE GENOMIC DNA]</scope>
</reference>
<evidence type="ECO:0000256" key="16">
    <source>
        <dbReference type="PROSITE-ProRule" id="PRU00042"/>
    </source>
</evidence>
<keyword evidence="5" id="KW-0677">Repeat</keyword>
<dbReference type="PROSITE" id="PS50157">
    <property type="entry name" value="ZINC_FINGER_C2H2_2"/>
    <property type="match status" value="1"/>
</dbReference>
<evidence type="ECO:0000259" key="18">
    <source>
        <dbReference type="PROSITE" id="PS50157"/>
    </source>
</evidence>
<feature type="compositionally biased region" description="Polar residues" evidence="17">
    <location>
        <begin position="250"/>
        <end position="263"/>
    </location>
</feature>
<feature type="region of interest" description="Disordered" evidence="17">
    <location>
        <begin position="686"/>
        <end position="708"/>
    </location>
</feature>
<keyword evidence="7" id="KW-0862">Zinc</keyword>
<feature type="compositionally biased region" description="Polar residues" evidence="17">
    <location>
        <begin position="697"/>
        <end position="708"/>
    </location>
</feature>
<dbReference type="InterPro" id="IPR050888">
    <property type="entry name" value="ZnF_C2H2-type_TF"/>
</dbReference>
<evidence type="ECO:0000256" key="4">
    <source>
        <dbReference type="ARBA" id="ARBA00022723"/>
    </source>
</evidence>
<evidence type="ECO:0000256" key="3">
    <source>
        <dbReference type="ARBA" id="ARBA00022499"/>
    </source>
</evidence>
<keyword evidence="11" id="KW-0238">DNA-binding</keyword>
<evidence type="ECO:0000256" key="7">
    <source>
        <dbReference type="ARBA" id="ARBA00022833"/>
    </source>
</evidence>
<dbReference type="InterPro" id="IPR011709">
    <property type="entry name" value="DEAD-box_helicase_OB_fold"/>
</dbReference>
<evidence type="ECO:0000256" key="12">
    <source>
        <dbReference type="ARBA" id="ARBA00023163"/>
    </source>
</evidence>
<dbReference type="InterPro" id="IPR013087">
    <property type="entry name" value="Znf_C2H2_type"/>
</dbReference>
<dbReference type="GO" id="GO:0005634">
    <property type="term" value="C:nucleus"/>
    <property type="evidence" value="ECO:0007669"/>
    <property type="project" value="UniProtKB-SubCell"/>
</dbReference>
<feature type="domain" description="C2H2-type" evidence="18">
    <location>
        <begin position="165"/>
        <end position="192"/>
    </location>
</feature>
<feature type="compositionally biased region" description="Polar residues" evidence="17">
    <location>
        <begin position="823"/>
        <end position="843"/>
    </location>
</feature>
<evidence type="ECO:0000256" key="1">
    <source>
        <dbReference type="ARBA" id="ARBA00004123"/>
    </source>
</evidence>
<evidence type="ECO:0000313" key="19">
    <source>
        <dbReference type="EMBL" id="EPQ07722.1"/>
    </source>
</evidence>
<keyword evidence="9" id="KW-0156">Chromatin regulator</keyword>
<keyword evidence="3" id="KW-1017">Isopeptide bond</keyword>
<feature type="compositionally biased region" description="Polar residues" evidence="17">
    <location>
        <begin position="1198"/>
        <end position="1211"/>
    </location>
</feature>
<evidence type="ECO:0000256" key="10">
    <source>
        <dbReference type="ARBA" id="ARBA00023015"/>
    </source>
</evidence>
<dbReference type="eggNOG" id="KOG1721">
    <property type="taxonomic scope" value="Eukaryota"/>
</dbReference>
<dbReference type="FunFam" id="3.30.160.60:FF:004065">
    <property type="match status" value="1"/>
</dbReference>
<keyword evidence="13" id="KW-0539">Nucleus</keyword>
<keyword evidence="10" id="KW-0805">Transcription regulation</keyword>
<evidence type="ECO:0000256" key="2">
    <source>
        <dbReference type="ARBA" id="ARBA00006991"/>
    </source>
</evidence>
<evidence type="ECO:0000256" key="17">
    <source>
        <dbReference type="SAM" id="MobiDB-lite"/>
    </source>
</evidence>
<keyword evidence="20" id="KW-1185">Reference proteome</keyword>
<dbReference type="GO" id="GO:0008270">
    <property type="term" value="F:zinc ion binding"/>
    <property type="evidence" value="ECO:0007669"/>
    <property type="project" value="UniProtKB-KW"/>
</dbReference>
<comment type="subcellular location">
    <subcellularLocation>
        <location evidence="1">Nucleus</location>
    </subcellularLocation>
</comment>
<evidence type="ECO:0000256" key="5">
    <source>
        <dbReference type="ARBA" id="ARBA00022737"/>
    </source>
</evidence>
<feature type="region of interest" description="Disordered" evidence="17">
    <location>
        <begin position="377"/>
        <end position="403"/>
    </location>
</feature>
<dbReference type="Proteomes" id="UP000052978">
    <property type="component" value="Unassembled WGS sequence"/>
</dbReference>
<evidence type="ECO:0000256" key="8">
    <source>
        <dbReference type="ARBA" id="ARBA00022843"/>
    </source>
</evidence>
<dbReference type="Gene3D" id="3.30.160.60">
    <property type="entry name" value="Classic Zinc Finger"/>
    <property type="match status" value="1"/>
</dbReference>
<evidence type="ECO:0000256" key="15">
    <source>
        <dbReference type="ARBA" id="ARBA00069540"/>
    </source>
</evidence>
<keyword evidence="4" id="KW-0479">Metal-binding</keyword>
<keyword evidence="12" id="KW-0804">Transcription</keyword>
<feature type="region of interest" description="Disordered" evidence="17">
    <location>
        <begin position="1"/>
        <end position="39"/>
    </location>
</feature>
<feature type="region of interest" description="Disordered" evidence="17">
    <location>
        <begin position="607"/>
        <end position="633"/>
    </location>
</feature>
<evidence type="ECO:0000256" key="13">
    <source>
        <dbReference type="ARBA" id="ARBA00023242"/>
    </source>
</evidence>
<feature type="compositionally biased region" description="Basic residues" evidence="17">
    <location>
        <begin position="214"/>
        <end position="225"/>
    </location>
</feature>
<name>S7PHY0_MYOBR</name>
<evidence type="ECO:0000256" key="14">
    <source>
        <dbReference type="ARBA" id="ARBA00054986"/>
    </source>
</evidence>
<evidence type="ECO:0000313" key="20">
    <source>
        <dbReference type="Proteomes" id="UP000052978"/>
    </source>
</evidence>
<dbReference type="AlphaFoldDB" id="S7PHY0"/>
<organism evidence="19 20">
    <name type="scientific">Myotis brandtii</name>
    <name type="common">Brandt's bat</name>
    <dbReference type="NCBI Taxonomy" id="109478"/>
    <lineage>
        <taxon>Eukaryota</taxon>
        <taxon>Metazoa</taxon>
        <taxon>Chordata</taxon>
        <taxon>Craniata</taxon>
        <taxon>Vertebrata</taxon>
        <taxon>Euteleostomi</taxon>
        <taxon>Mammalia</taxon>
        <taxon>Eutheria</taxon>
        <taxon>Laurasiatheria</taxon>
        <taxon>Chiroptera</taxon>
        <taxon>Yangochiroptera</taxon>
        <taxon>Vespertilionidae</taxon>
        <taxon>Myotis</taxon>
    </lineage>
</organism>
<feature type="region of interest" description="Disordered" evidence="17">
    <location>
        <begin position="820"/>
        <end position="885"/>
    </location>
</feature>
<protein>
    <recommendedName>
        <fullName evidence="15">Zinc finger protein 518B</fullName>
    </recommendedName>
</protein>
<dbReference type="GO" id="GO:0006325">
    <property type="term" value="P:chromatin organization"/>
    <property type="evidence" value="ECO:0007669"/>
    <property type="project" value="UniProtKB-KW"/>
</dbReference>
<gene>
    <name evidence="19" type="ORF">D623_10013424</name>
</gene>
<dbReference type="SMART" id="SM00355">
    <property type="entry name" value="ZnF_C2H2"/>
    <property type="match status" value="3"/>
</dbReference>